<evidence type="ECO:0000256" key="1">
    <source>
        <dbReference type="SAM" id="MobiDB-lite"/>
    </source>
</evidence>
<name>A0AAW0DIL9_9AGAR</name>
<dbReference type="EMBL" id="JAYKXP010000014">
    <property type="protein sequence ID" value="KAK7050859.1"/>
    <property type="molecule type" value="Genomic_DNA"/>
</dbReference>
<dbReference type="Proteomes" id="UP001383192">
    <property type="component" value="Unassembled WGS sequence"/>
</dbReference>
<evidence type="ECO:0000313" key="3">
    <source>
        <dbReference type="Proteomes" id="UP001383192"/>
    </source>
</evidence>
<accession>A0AAW0DIL9</accession>
<evidence type="ECO:0000313" key="2">
    <source>
        <dbReference type="EMBL" id="KAK7050859.1"/>
    </source>
</evidence>
<gene>
    <name evidence="2" type="ORF">VNI00_004970</name>
</gene>
<dbReference type="AlphaFoldDB" id="A0AAW0DIL9"/>
<proteinExistence type="predicted"/>
<feature type="region of interest" description="Disordered" evidence="1">
    <location>
        <begin position="233"/>
        <end position="263"/>
    </location>
</feature>
<sequence length="505" mass="55289">MNNYSTYDFTTDAFGFDSGFGAASFPQTANPSGTNAYDSGAFYDEFAQYDVGEAHTQAGTNYPNSFQNADPYMPAAKPSGMYNQFSSRTHGDAYAGNAHANVHSRDLHTNGIYTTTSHSSASGFGPSSDLYGGNGYSSSHVQHLHNSDSYATTCNDVGRYTTTQDLYGSTPLHQPFQPSVAYSQPPPQPHAQVPNPSRHVIQPDPYNDAVDMYSGVPYNSGYSAPCNVPPVSTSQMHHLAVPPAPVSASPKYPQQPEPKAREQKLARLPAKEAPYNDSARVYSTSPYTSGYKLSYHVSRATSSQKYPLAPPPPPASTPIIPAPLLSQNRYMFVPQIPFPDGKSTFAPITFCHSGTSVPGIKLSTILATKMKPAGISPDLSNAQIAHGRDVALDVMYPSDPSRDYEKLVLTIVWPGYSREKYQRRLSTYSTTSGNLTREALLFFVVREILEYRRWIGKRNVLLEDGYETWNLSRINPEDLVVTGLVHRTGATWQPEIWAPIGGRAS</sequence>
<comment type="caution">
    <text evidence="2">The sequence shown here is derived from an EMBL/GenBank/DDBJ whole genome shotgun (WGS) entry which is preliminary data.</text>
</comment>
<organism evidence="2 3">
    <name type="scientific">Paramarasmius palmivorus</name>
    <dbReference type="NCBI Taxonomy" id="297713"/>
    <lineage>
        <taxon>Eukaryota</taxon>
        <taxon>Fungi</taxon>
        <taxon>Dikarya</taxon>
        <taxon>Basidiomycota</taxon>
        <taxon>Agaricomycotina</taxon>
        <taxon>Agaricomycetes</taxon>
        <taxon>Agaricomycetidae</taxon>
        <taxon>Agaricales</taxon>
        <taxon>Marasmiineae</taxon>
        <taxon>Marasmiaceae</taxon>
        <taxon>Paramarasmius</taxon>
    </lineage>
</organism>
<feature type="region of interest" description="Disordered" evidence="1">
    <location>
        <begin position="165"/>
        <end position="212"/>
    </location>
</feature>
<keyword evidence="3" id="KW-1185">Reference proteome</keyword>
<protein>
    <submittedName>
        <fullName evidence="2">Uncharacterized protein</fullName>
    </submittedName>
</protein>
<reference evidence="2 3" key="1">
    <citation type="submission" date="2024-01" db="EMBL/GenBank/DDBJ databases">
        <title>A draft genome for a cacao thread blight-causing isolate of Paramarasmius palmivorus.</title>
        <authorList>
            <person name="Baruah I.K."/>
            <person name="Bukari Y."/>
            <person name="Amoako-Attah I."/>
            <person name="Meinhardt L.W."/>
            <person name="Bailey B.A."/>
            <person name="Cohen S.P."/>
        </authorList>
    </citation>
    <scope>NUCLEOTIDE SEQUENCE [LARGE SCALE GENOMIC DNA]</scope>
    <source>
        <strain evidence="2 3">GH-12</strain>
    </source>
</reference>